<accession>A0A380K7L9</accession>
<evidence type="ECO:0000256" key="10">
    <source>
        <dbReference type="HAMAP-Rule" id="MF_01031"/>
    </source>
</evidence>
<dbReference type="InterPro" id="IPR000573">
    <property type="entry name" value="AconitaseA/IPMdHydase_ssu_swvl"/>
</dbReference>
<keyword evidence="6 10" id="KW-0432">Leucine biosynthesis</keyword>
<dbReference type="HAMAP" id="MF_01031">
    <property type="entry name" value="LeuD_type1"/>
    <property type="match status" value="1"/>
</dbReference>
<dbReference type="GeneID" id="78356611"/>
<dbReference type="PANTHER" id="PTHR43345:SF5">
    <property type="entry name" value="3-ISOPROPYLMALATE DEHYDRATASE SMALL SUBUNIT"/>
    <property type="match status" value="1"/>
</dbReference>
<organism evidence="12 13">
    <name type="scientific">Streptococcus hyointestinalis</name>
    <dbReference type="NCBI Taxonomy" id="1337"/>
    <lineage>
        <taxon>Bacteria</taxon>
        <taxon>Bacillati</taxon>
        <taxon>Bacillota</taxon>
        <taxon>Bacilli</taxon>
        <taxon>Lactobacillales</taxon>
        <taxon>Streptococcaceae</taxon>
        <taxon>Streptococcus</taxon>
    </lineage>
</organism>
<name>A0A380K7L9_9STRE</name>
<dbReference type="FunFam" id="3.20.19.10:FF:000003">
    <property type="entry name" value="3-isopropylmalate dehydratase small subunit"/>
    <property type="match status" value="1"/>
</dbReference>
<dbReference type="EMBL" id="UHFN01000007">
    <property type="protein sequence ID" value="SUN61013.1"/>
    <property type="molecule type" value="Genomic_DNA"/>
</dbReference>
<dbReference type="InterPro" id="IPR033940">
    <property type="entry name" value="IPMI_Swivel"/>
</dbReference>
<dbReference type="AlphaFoldDB" id="A0A380K7L9"/>
<keyword evidence="8 10" id="KW-0456">Lyase</keyword>
<keyword evidence="9 10" id="KW-0100">Branched-chain amino acid biosynthesis</keyword>
<dbReference type="Pfam" id="PF00694">
    <property type="entry name" value="Aconitase_C"/>
    <property type="match status" value="1"/>
</dbReference>
<dbReference type="RefSeq" id="WP_115269165.1">
    <property type="nucleotide sequence ID" value="NZ_JBNPNB010000005.1"/>
</dbReference>
<dbReference type="SUPFAM" id="SSF52016">
    <property type="entry name" value="LeuD/IlvD-like"/>
    <property type="match status" value="1"/>
</dbReference>
<dbReference type="GO" id="GO:0009098">
    <property type="term" value="P:L-leucine biosynthetic process"/>
    <property type="evidence" value="ECO:0007669"/>
    <property type="project" value="UniProtKB-UniRule"/>
</dbReference>
<gene>
    <name evidence="10 12" type="primary">leuD</name>
    <name evidence="12" type="ORF">NCTC12224_01285</name>
</gene>
<evidence type="ECO:0000256" key="2">
    <source>
        <dbReference type="ARBA" id="ARBA00002695"/>
    </source>
</evidence>
<feature type="domain" description="Aconitase A/isopropylmalate dehydratase small subunit swivel" evidence="11">
    <location>
        <begin position="1"/>
        <end position="124"/>
    </location>
</feature>
<comment type="function">
    <text evidence="2 10">Catalyzes the isomerization between 2-isopropylmalate and 3-isopropylmalate, via the formation of 2-isopropylmaleate.</text>
</comment>
<comment type="similarity">
    <text evidence="4 10">Belongs to the LeuD family. LeuD type 1 subfamily.</text>
</comment>
<dbReference type="Proteomes" id="UP000254924">
    <property type="component" value="Unassembled WGS sequence"/>
</dbReference>
<dbReference type="GO" id="GO:0003861">
    <property type="term" value="F:3-isopropylmalate dehydratase activity"/>
    <property type="evidence" value="ECO:0007669"/>
    <property type="project" value="UniProtKB-UniRule"/>
</dbReference>
<proteinExistence type="inferred from homology"/>
<dbReference type="Gene3D" id="3.20.19.10">
    <property type="entry name" value="Aconitase, domain 4"/>
    <property type="match status" value="1"/>
</dbReference>
<dbReference type="GO" id="GO:0009316">
    <property type="term" value="C:3-isopropylmalate dehydratase complex"/>
    <property type="evidence" value="ECO:0007669"/>
    <property type="project" value="InterPro"/>
</dbReference>
<evidence type="ECO:0000256" key="8">
    <source>
        <dbReference type="ARBA" id="ARBA00023239"/>
    </source>
</evidence>
<evidence type="ECO:0000313" key="12">
    <source>
        <dbReference type="EMBL" id="SUN61013.1"/>
    </source>
</evidence>
<comment type="subunit">
    <text evidence="5 10">Heterodimer of LeuC and LeuD.</text>
</comment>
<evidence type="ECO:0000256" key="4">
    <source>
        <dbReference type="ARBA" id="ARBA00009845"/>
    </source>
</evidence>
<evidence type="ECO:0000256" key="5">
    <source>
        <dbReference type="ARBA" id="ARBA00011271"/>
    </source>
</evidence>
<evidence type="ECO:0000256" key="6">
    <source>
        <dbReference type="ARBA" id="ARBA00022430"/>
    </source>
</evidence>
<comment type="pathway">
    <text evidence="3 10">Amino-acid biosynthesis; L-leucine biosynthesis; L-leucine from 3-methyl-2-oxobutanoate: step 2/4.</text>
</comment>
<dbReference type="NCBIfam" id="NF002458">
    <property type="entry name" value="PRK01641.1"/>
    <property type="match status" value="1"/>
</dbReference>
<dbReference type="NCBIfam" id="TIGR00171">
    <property type="entry name" value="leuD"/>
    <property type="match status" value="1"/>
</dbReference>
<comment type="catalytic activity">
    <reaction evidence="1 10">
        <text>(2R,3S)-3-isopropylmalate = (2S)-2-isopropylmalate</text>
        <dbReference type="Rhea" id="RHEA:32287"/>
        <dbReference type="ChEBI" id="CHEBI:1178"/>
        <dbReference type="ChEBI" id="CHEBI:35121"/>
        <dbReference type="EC" id="4.2.1.33"/>
    </reaction>
</comment>
<dbReference type="InterPro" id="IPR050075">
    <property type="entry name" value="LeuD"/>
</dbReference>
<evidence type="ECO:0000256" key="9">
    <source>
        <dbReference type="ARBA" id="ARBA00023304"/>
    </source>
</evidence>
<reference evidence="12 13" key="1">
    <citation type="submission" date="2018-06" db="EMBL/GenBank/DDBJ databases">
        <authorList>
            <consortium name="Pathogen Informatics"/>
            <person name="Doyle S."/>
        </authorList>
    </citation>
    <scope>NUCLEOTIDE SEQUENCE [LARGE SCALE GENOMIC DNA]</scope>
    <source>
        <strain evidence="12 13">NCTC12224</strain>
    </source>
</reference>
<dbReference type="InterPro" id="IPR015928">
    <property type="entry name" value="Aconitase/3IPM_dehydase_swvl"/>
</dbReference>
<evidence type="ECO:0000256" key="1">
    <source>
        <dbReference type="ARBA" id="ARBA00000491"/>
    </source>
</evidence>
<evidence type="ECO:0000313" key="13">
    <source>
        <dbReference type="Proteomes" id="UP000254924"/>
    </source>
</evidence>
<evidence type="ECO:0000256" key="7">
    <source>
        <dbReference type="ARBA" id="ARBA00022605"/>
    </source>
</evidence>
<evidence type="ECO:0000256" key="3">
    <source>
        <dbReference type="ARBA" id="ARBA00004729"/>
    </source>
</evidence>
<dbReference type="OrthoDB" id="9777465at2"/>
<dbReference type="UniPathway" id="UPA00048">
    <property type="reaction ID" value="UER00071"/>
</dbReference>
<keyword evidence="7 10" id="KW-0028">Amino-acid biosynthesis</keyword>
<dbReference type="InterPro" id="IPR004431">
    <property type="entry name" value="3-IsopropMal_deHydase_ssu"/>
</dbReference>
<sequence length="202" mass="23309">MEKFTVYTGTTVPLMNDNIDTDQILPKQFLKLIDKKGFGKYLMYEWRYLDDNYTENPDFIFNQAPYKHAGILITGENFGAGSSREHAAWALADYGFRVVIAGSFGDIHYNNELNNGLLPIVQPREVREELAKLSPDETITVDLEKQLLITPIGEFSFEIDGEWKHKLLNGLDDIGITLQYEDLITAYENQRPAYWRDDENNF</sequence>
<dbReference type="PANTHER" id="PTHR43345">
    <property type="entry name" value="3-ISOPROPYLMALATE DEHYDRATASE SMALL SUBUNIT 2-RELATED-RELATED"/>
    <property type="match status" value="1"/>
</dbReference>
<evidence type="ECO:0000259" key="11">
    <source>
        <dbReference type="Pfam" id="PF00694"/>
    </source>
</evidence>
<dbReference type="CDD" id="cd01577">
    <property type="entry name" value="IPMI_Swivel"/>
    <property type="match status" value="1"/>
</dbReference>
<keyword evidence="13" id="KW-1185">Reference proteome</keyword>
<dbReference type="EC" id="4.2.1.33" evidence="10"/>
<protein>
    <recommendedName>
        <fullName evidence="10">3-isopropylmalate dehydratase small subunit</fullName>
        <ecNumber evidence="10">4.2.1.33</ecNumber>
    </recommendedName>
    <alternativeName>
        <fullName evidence="10">Alpha-IPM isomerase</fullName>
        <shortName evidence="10">IPMI</shortName>
    </alternativeName>
    <alternativeName>
        <fullName evidence="10">Isopropylmalate isomerase</fullName>
    </alternativeName>
</protein>